<dbReference type="PROSITE" id="PS50009">
    <property type="entry name" value="RASGEF_CAT"/>
    <property type="match status" value="1"/>
</dbReference>
<name>A0A9P6RN38_9FUNG</name>
<gene>
    <name evidence="5" type="ORF">BGZ99_002135</name>
</gene>
<evidence type="ECO:0000256" key="3">
    <source>
        <dbReference type="SAM" id="MobiDB-lite"/>
    </source>
</evidence>
<organism evidence="5 6">
    <name type="scientific">Dissophora globulifera</name>
    <dbReference type="NCBI Taxonomy" id="979702"/>
    <lineage>
        <taxon>Eukaryota</taxon>
        <taxon>Fungi</taxon>
        <taxon>Fungi incertae sedis</taxon>
        <taxon>Mucoromycota</taxon>
        <taxon>Mortierellomycotina</taxon>
        <taxon>Mortierellomycetes</taxon>
        <taxon>Mortierellales</taxon>
        <taxon>Mortierellaceae</taxon>
        <taxon>Dissophora</taxon>
    </lineage>
</organism>
<dbReference type="AlphaFoldDB" id="A0A9P6RN38"/>
<evidence type="ECO:0000313" key="5">
    <source>
        <dbReference type="EMBL" id="KAG0324172.1"/>
    </source>
</evidence>
<evidence type="ECO:0000259" key="4">
    <source>
        <dbReference type="PROSITE" id="PS50009"/>
    </source>
</evidence>
<dbReference type="SMART" id="SM00147">
    <property type="entry name" value="RasGEF"/>
    <property type="match status" value="1"/>
</dbReference>
<feature type="compositionally biased region" description="Polar residues" evidence="3">
    <location>
        <begin position="177"/>
        <end position="190"/>
    </location>
</feature>
<feature type="compositionally biased region" description="Polar residues" evidence="3">
    <location>
        <begin position="89"/>
        <end position="98"/>
    </location>
</feature>
<accession>A0A9P6RN38</accession>
<feature type="compositionally biased region" description="Low complexity" evidence="3">
    <location>
        <begin position="116"/>
        <end position="137"/>
    </location>
</feature>
<dbReference type="InterPro" id="IPR001895">
    <property type="entry name" value="RASGEF_cat_dom"/>
</dbReference>
<feature type="compositionally biased region" description="Basic and acidic residues" evidence="3">
    <location>
        <begin position="191"/>
        <end position="207"/>
    </location>
</feature>
<dbReference type="Gene3D" id="1.10.840.10">
    <property type="entry name" value="Ras guanine-nucleotide exchange factors catalytic domain"/>
    <property type="match status" value="1"/>
</dbReference>
<evidence type="ECO:0000256" key="2">
    <source>
        <dbReference type="PROSITE-ProRule" id="PRU00168"/>
    </source>
</evidence>
<dbReference type="PANTHER" id="PTHR23113">
    <property type="entry name" value="GUANINE NUCLEOTIDE EXCHANGE FACTOR"/>
    <property type="match status" value="1"/>
</dbReference>
<comment type="caution">
    <text evidence="5">The sequence shown here is derived from an EMBL/GenBank/DDBJ whole genome shotgun (WGS) entry which is preliminary data.</text>
</comment>
<dbReference type="InterPro" id="IPR023578">
    <property type="entry name" value="Ras_GEF_dom_sf"/>
</dbReference>
<protein>
    <recommendedName>
        <fullName evidence="4">Ras-GEF domain-containing protein</fullName>
    </recommendedName>
</protein>
<dbReference type="InterPro" id="IPR036964">
    <property type="entry name" value="RASGEF_cat_dom_sf"/>
</dbReference>
<dbReference type="SUPFAM" id="SSF48366">
    <property type="entry name" value="Ras GEF"/>
    <property type="match status" value="1"/>
</dbReference>
<evidence type="ECO:0000256" key="1">
    <source>
        <dbReference type="ARBA" id="ARBA00022658"/>
    </source>
</evidence>
<dbReference type="Proteomes" id="UP000738325">
    <property type="component" value="Unassembled WGS sequence"/>
</dbReference>
<reference evidence="5" key="1">
    <citation type="journal article" date="2020" name="Fungal Divers.">
        <title>Resolving the Mortierellaceae phylogeny through synthesis of multi-gene phylogenetics and phylogenomics.</title>
        <authorList>
            <person name="Vandepol N."/>
            <person name="Liber J."/>
            <person name="Desiro A."/>
            <person name="Na H."/>
            <person name="Kennedy M."/>
            <person name="Barry K."/>
            <person name="Grigoriev I.V."/>
            <person name="Miller A.N."/>
            <person name="O'Donnell K."/>
            <person name="Stajich J.E."/>
            <person name="Bonito G."/>
        </authorList>
    </citation>
    <scope>NUCLEOTIDE SEQUENCE</scope>
    <source>
        <strain evidence="5">REB-010B</strain>
    </source>
</reference>
<dbReference type="GO" id="GO:0005886">
    <property type="term" value="C:plasma membrane"/>
    <property type="evidence" value="ECO:0007669"/>
    <property type="project" value="TreeGrafter"/>
</dbReference>
<dbReference type="PANTHER" id="PTHR23113:SF363">
    <property type="entry name" value="PROTEIN SON OF SEVENLESS"/>
    <property type="match status" value="1"/>
</dbReference>
<feature type="compositionally biased region" description="Low complexity" evidence="3">
    <location>
        <begin position="99"/>
        <end position="108"/>
    </location>
</feature>
<proteinExistence type="predicted"/>
<dbReference type="EMBL" id="JAAAIP010000160">
    <property type="protein sequence ID" value="KAG0324172.1"/>
    <property type="molecule type" value="Genomic_DNA"/>
</dbReference>
<evidence type="ECO:0000313" key="6">
    <source>
        <dbReference type="Proteomes" id="UP000738325"/>
    </source>
</evidence>
<feature type="domain" description="Ras-GEF" evidence="4">
    <location>
        <begin position="1"/>
        <end position="301"/>
    </location>
</feature>
<dbReference type="OrthoDB" id="10254377at2759"/>
<dbReference type="InterPro" id="IPR008937">
    <property type="entry name" value="Ras-like_GEF"/>
</dbReference>
<sequence length="313" mass="34528">MRVKVVEKFIRVAHTCYNHSNFSSLIQVMLGLQVHPVSRLSQTWARVRAQEMRIMHDLVEFTSPFHNWKHIRDAMKNIADEWGGGVGNSGSTASTPPNSGKSASTATAGGSGGVAFFGKRTSKPKVATMTAKKTAATPGNSRRPSMVQPPMEMSATTTMSTQPSSYFSSHPFHHKGTLSTVAPTSPYSSVHNKDRDKERHPHDKEAAKPVQQGGCIPFLGLYLADLVFNTELPSYVEPSTFTPDSRPLVNIHKHRTTATIIKRVLTFRTLCGRYPFQPEPEVRDMLLAIQSLDSSELLQKSHVCEERATDAGQ</sequence>
<keyword evidence="6" id="KW-1185">Reference proteome</keyword>
<feature type="region of interest" description="Disordered" evidence="3">
    <location>
        <begin position="177"/>
        <end position="209"/>
    </location>
</feature>
<dbReference type="GO" id="GO:0007265">
    <property type="term" value="P:Ras protein signal transduction"/>
    <property type="evidence" value="ECO:0007669"/>
    <property type="project" value="TreeGrafter"/>
</dbReference>
<feature type="region of interest" description="Disordered" evidence="3">
    <location>
        <begin position="82"/>
        <end position="149"/>
    </location>
</feature>
<keyword evidence="1 2" id="KW-0344">Guanine-nucleotide releasing factor</keyword>
<dbReference type="GO" id="GO:0005085">
    <property type="term" value="F:guanyl-nucleotide exchange factor activity"/>
    <property type="evidence" value="ECO:0007669"/>
    <property type="project" value="UniProtKB-KW"/>
</dbReference>
<dbReference type="Pfam" id="PF00617">
    <property type="entry name" value="RasGEF"/>
    <property type="match status" value="1"/>
</dbReference>